<name>A0A0C1U9Y1_9CLOT</name>
<proteinExistence type="predicted"/>
<dbReference type="OrthoDB" id="983160at2"/>
<organism evidence="1 2">
    <name type="scientific">Clostridium argentinense CDC 2741</name>
    <dbReference type="NCBI Taxonomy" id="1418104"/>
    <lineage>
        <taxon>Bacteria</taxon>
        <taxon>Bacillati</taxon>
        <taxon>Bacillota</taxon>
        <taxon>Clostridia</taxon>
        <taxon>Eubacteriales</taxon>
        <taxon>Clostridiaceae</taxon>
        <taxon>Clostridium</taxon>
    </lineage>
</organism>
<evidence type="ECO:0000313" key="2">
    <source>
        <dbReference type="Proteomes" id="UP000031366"/>
    </source>
</evidence>
<keyword evidence="2" id="KW-1185">Reference proteome</keyword>
<dbReference type="EMBL" id="AYSO01000020">
    <property type="protein sequence ID" value="KIE44410.1"/>
    <property type="molecule type" value="Genomic_DNA"/>
</dbReference>
<protein>
    <submittedName>
        <fullName evidence="1">Uncharacterized protein</fullName>
    </submittedName>
</protein>
<dbReference type="RefSeq" id="WP_039635740.1">
    <property type="nucleotide sequence ID" value="NZ_AYSO01000020.1"/>
</dbReference>
<gene>
    <name evidence="1" type="ORF">U732_101</name>
</gene>
<evidence type="ECO:0000313" key="1">
    <source>
        <dbReference type="EMBL" id="KIE44410.1"/>
    </source>
</evidence>
<reference evidence="1 2" key="1">
    <citation type="journal article" date="2015" name="Infect. Genet. Evol.">
        <title>Genomic sequences of six botulinum neurotoxin-producing strains representing three clostridial species illustrate the mobility and diversity of botulinum neurotoxin genes.</title>
        <authorList>
            <person name="Smith T.J."/>
            <person name="Hill K.K."/>
            <person name="Xie G."/>
            <person name="Foley B.T."/>
            <person name="Williamson C.H."/>
            <person name="Foster J.T."/>
            <person name="Johnson S.L."/>
            <person name="Chertkov O."/>
            <person name="Teshima H."/>
            <person name="Gibbons H.S."/>
            <person name="Johnsky L.A."/>
            <person name="Karavis M.A."/>
            <person name="Smith L.A."/>
        </authorList>
    </citation>
    <scope>NUCLEOTIDE SEQUENCE [LARGE SCALE GENOMIC DNA]</scope>
    <source>
        <strain evidence="1 2">CDC 2741</strain>
    </source>
</reference>
<comment type="caution">
    <text evidence="1">The sequence shown here is derived from an EMBL/GenBank/DDBJ whole genome shotgun (WGS) entry which is preliminary data.</text>
</comment>
<dbReference type="Proteomes" id="UP000031366">
    <property type="component" value="Unassembled WGS sequence"/>
</dbReference>
<sequence length="441" mass="52526">MDDFIFEEQLKNVKSKKTRTYLSEVITTFYNKEYRSCIVVLYAITIVDLIGKIQILSEAYNDESSAKFLEGYKEDAKNNSKYSELERGIINFAVQIGIINDIEKKQWEQLKETRNYCAHPVVSNNFDLILPNGDQVRAHIRNMFEAIFLKDAILHKKLFDEFFNKISEYYERNNVNGIEEYVKNRYFLKLNLPTKKVFLKNMWKIAFHIQEVDCIKNRQAIYRSIIELINSDKSALLDFIEEEKTFFNSKIYFEDVIIEKDEKWIRFYDYSIFSLIYLLAEIPEIFKYISEDNKEEIKNLCSKNINLKLMAYYLYSSSKEHVESLKEDMHDIDYCIDTDVFNFVYEKTKNQGKGNYKSLAIYYHLNKLSSLCYFPDYSYINSNYKYMLEPILDDFSCNEIKDLINGITCSYKEAHCFKDFKNRISDIVERNNYDIDLSKLG</sequence>
<dbReference type="AlphaFoldDB" id="A0A0C1U9Y1"/>
<accession>A0A0C1U9Y1</accession>